<organism evidence="6 7">
    <name type="scientific">Trichonephila clavata</name>
    <name type="common">Joro spider</name>
    <name type="synonym">Nephila clavata</name>
    <dbReference type="NCBI Taxonomy" id="2740835"/>
    <lineage>
        <taxon>Eukaryota</taxon>
        <taxon>Metazoa</taxon>
        <taxon>Ecdysozoa</taxon>
        <taxon>Arthropoda</taxon>
        <taxon>Chelicerata</taxon>
        <taxon>Arachnida</taxon>
        <taxon>Araneae</taxon>
        <taxon>Araneomorphae</taxon>
        <taxon>Entelegynae</taxon>
        <taxon>Araneoidea</taxon>
        <taxon>Nephilidae</taxon>
        <taxon>Trichonephila</taxon>
    </lineage>
</organism>
<dbReference type="InterPro" id="IPR011992">
    <property type="entry name" value="EF-hand-dom_pair"/>
</dbReference>
<dbReference type="Gene3D" id="1.10.238.220">
    <property type="match status" value="1"/>
</dbReference>
<dbReference type="InterPro" id="IPR002048">
    <property type="entry name" value="EF_hand_dom"/>
</dbReference>
<evidence type="ECO:0000256" key="4">
    <source>
        <dbReference type="SAM" id="MobiDB-lite"/>
    </source>
</evidence>
<dbReference type="InterPro" id="IPR018247">
    <property type="entry name" value="EF_Hand_1_Ca_BS"/>
</dbReference>
<evidence type="ECO:0000256" key="1">
    <source>
        <dbReference type="ARBA" id="ARBA00022723"/>
    </source>
</evidence>
<feature type="compositionally biased region" description="Polar residues" evidence="4">
    <location>
        <begin position="13"/>
        <end position="23"/>
    </location>
</feature>
<evidence type="ECO:0000256" key="3">
    <source>
        <dbReference type="ARBA" id="ARBA00093310"/>
    </source>
</evidence>
<feature type="region of interest" description="Disordered" evidence="4">
    <location>
        <begin position="1"/>
        <end position="39"/>
    </location>
</feature>
<feature type="non-terminal residue" evidence="6">
    <location>
        <position position="453"/>
    </location>
</feature>
<feature type="domain" description="EF-hand" evidence="5">
    <location>
        <begin position="297"/>
        <end position="332"/>
    </location>
</feature>
<evidence type="ECO:0000313" key="6">
    <source>
        <dbReference type="EMBL" id="GFQ97470.1"/>
    </source>
</evidence>
<keyword evidence="2" id="KW-0106">Calcium</keyword>
<feature type="compositionally biased region" description="Basic and acidic residues" evidence="4">
    <location>
        <begin position="1"/>
        <end position="11"/>
    </location>
</feature>
<accession>A0A8X6J9C5</accession>
<proteinExistence type="predicted"/>
<dbReference type="FunFam" id="1.10.238.220:FF:000001">
    <property type="entry name" value="Serine/threonine-protein phosphatase 2A regulatory subunit B'' subunit alpha"/>
    <property type="match status" value="1"/>
</dbReference>
<dbReference type="Pfam" id="PF17958">
    <property type="entry name" value="EF-hand_13"/>
    <property type="match status" value="1"/>
</dbReference>
<keyword evidence="1" id="KW-0479">Metal-binding</keyword>
<dbReference type="FunFam" id="1.10.238.10:FF:000628">
    <property type="entry name" value="Serine/threonine-protein phosphatase 2A regulatory subunit B'' subunit beta"/>
    <property type="match status" value="1"/>
</dbReference>
<dbReference type="EMBL" id="BMAO01024751">
    <property type="protein sequence ID" value="GFQ97470.1"/>
    <property type="molecule type" value="Genomic_DNA"/>
</dbReference>
<dbReference type="PANTHER" id="PTHR14095:SF0">
    <property type="entry name" value="MIP22305P"/>
    <property type="match status" value="1"/>
</dbReference>
<dbReference type="FunFam" id="1.10.238.230:FF:000001">
    <property type="entry name" value="Serine/threonine-protein phosphatase 2A regulatory subunit B'' subunit beta"/>
    <property type="match status" value="1"/>
</dbReference>
<keyword evidence="7" id="KW-1185">Reference proteome</keyword>
<dbReference type="Pfam" id="PF21161">
    <property type="entry name" value="P2R3B_EF-hand"/>
    <property type="match status" value="1"/>
</dbReference>
<dbReference type="Gene3D" id="1.10.238.10">
    <property type="entry name" value="EF-hand"/>
    <property type="match status" value="1"/>
</dbReference>
<dbReference type="PROSITE" id="PS00018">
    <property type="entry name" value="EF_HAND_1"/>
    <property type="match status" value="1"/>
</dbReference>
<dbReference type="GO" id="GO:0019888">
    <property type="term" value="F:protein phosphatase regulator activity"/>
    <property type="evidence" value="ECO:0007669"/>
    <property type="project" value="TreeGrafter"/>
</dbReference>
<gene>
    <name evidence="6" type="primary">PPP2R3A</name>
    <name evidence="6" type="ORF">TNCT_101091</name>
</gene>
<feature type="compositionally biased region" description="Acidic residues" evidence="4">
    <location>
        <begin position="427"/>
        <end position="453"/>
    </location>
</feature>
<dbReference type="Gene3D" id="1.10.238.230">
    <property type="match status" value="1"/>
</dbReference>
<dbReference type="SUPFAM" id="SSF47473">
    <property type="entry name" value="EF-hand"/>
    <property type="match status" value="2"/>
</dbReference>
<evidence type="ECO:0000259" key="5">
    <source>
        <dbReference type="PROSITE" id="PS50222"/>
    </source>
</evidence>
<dbReference type="GO" id="GO:0005509">
    <property type="term" value="F:calcium ion binding"/>
    <property type="evidence" value="ECO:0007669"/>
    <property type="project" value="InterPro"/>
</dbReference>
<dbReference type="InterPro" id="IPR041534">
    <property type="entry name" value="EF-hand_13"/>
</dbReference>
<dbReference type="Proteomes" id="UP000887116">
    <property type="component" value="Unassembled WGS sequence"/>
</dbReference>
<evidence type="ECO:0000256" key="2">
    <source>
        <dbReference type="ARBA" id="ARBA00022837"/>
    </source>
</evidence>
<dbReference type="InterPro" id="IPR048855">
    <property type="entry name" value="P2R3A_B_D_EF-hand"/>
</dbReference>
<comment type="function">
    <text evidence="3">The B regulatory subunit might modulate substrate selectivity and catalytic activity, and might also direct the localization of the catalytic enzyme to a particular subcellular compartment.</text>
</comment>
<dbReference type="OrthoDB" id="5586at2759"/>
<sequence>SHHGLSEKDKNSVAPTSPRTSSLRRAIKSGKRDNIPRFYYKDGKPQSPQDIEAHLKKVAAVFAGLNDGKASREEFGIITKACGLPLYWKLPLFLAARGEKKLSVSCDAFLEYWRRVVNTCHDEASKFVYILSRGKRNYLVSDDFFPMMQDVIDSHAGLTFLKEATEFHSRYIHTVIARIYYCVNRSWSGKITAPELRKSNFLQVLATLEEEEDINQVTDYFSYEHFYVIYCKFWELDKDHDLYIDQNDLKLHGEGALSTRIIQRIFSGAVTRGPKQKEGKMSYTEFVWFLISEEDKRYSRSIEYWFRCMDLDGDGLLSMYELEYFYQEQLQRLDALGIETLPFNDCLCQMLDIIKPKVPGKISLSDLKKCKMTPIFFDTFFNLEKYLDHEQRDPFASQREHDGEGPEMSDWDRYAADEYEQLVAEEGANEPQEELPMETEDDYDYAESDDYHY</sequence>
<comment type="caution">
    <text evidence="6">The sequence shown here is derived from an EMBL/GenBank/DDBJ whole genome shotgun (WGS) entry which is preliminary data.</text>
</comment>
<dbReference type="PROSITE" id="PS50222">
    <property type="entry name" value="EF_HAND_2"/>
    <property type="match status" value="1"/>
</dbReference>
<evidence type="ECO:0000313" key="7">
    <source>
        <dbReference type="Proteomes" id="UP000887116"/>
    </source>
</evidence>
<feature type="compositionally biased region" description="Basic and acidic residues" evidence="4">
    <location>
        <begin position="30"/>
        <end position="39"/>
    </location>
</feature>
<dbReference type="GO" id="GO:0000159">
    <property type="term" value="C:protein phosphatase type 2A complex"/>
    <property type="evidence" value="ECO:0007669"/>
    <property type="project" value="TreeGrafter"/>
</dbReference>
<name>A0A8X6J9C5_TRICU</name>
<dbReference type="AlphaFoldDB" id="A0A8X6J9C5"/>
<dbReference type="Pfam" id="PF13202">
    <property type="entry name" value="EF-hand_5"/>
    <property type="match status" value="1"/>
</dbReference>
<reference evidence="6" key="1">
    <citation type="submission" date="2020-07" db="EMBL/GenBank/DDBJ databases">
        <title>Multicomponent nature underlies the extraordinary mechanical properties of spider dragline silk.</title>
        <authorList>
            <person name="Kono N."/>
            <person name="Nakamura H."/>
            <person name="Mori M."/>
            <person name="Yoshida Y."/>
            <person name="Ohtoshi R."/>
            <person name="Malay A.D."/>
            <person name="Moran D.A.P."/>
            <person name="Tomita M."/>
            <person name="Numata K."/>
            <person name="Arakawa K."/>
        </authorList>
    </citation>
    <scope>NUCLEOTIDE SEQUENCE</scope>
</reference>
<dbReference type="PANTHER" id="PTHR14095">
    <property type="entry name" value="PHOSPHATASE 2A REGULATORY SUBUNIT-RELATED"/>
    <property type="match status" value="1"/>
</dbReference>
<protein>
    <recommendedName>
        <fullName evidence="5">EF-hand domain-containing protein</fullName>
    </recommendedName>
</protein>
<feature type="region of interest" description="Disordered" evidence="4">
    <location>
        <begin position="420"/>
        <end position="453"/>
    </location>
</feature>